<name>A0AAD4EAD7_9AGAM</name>
<dbReference type="Proteomes" id="UP001195769">
    <property type="component" value="Unassembled WGS sequence"/>
</dbReference>
<sequence length="133" mass="15253">MKLLHIQDNSCGIHKEDLPLLTERFTTLGQDRYEGWRFAMKGSKCPKMTPFVRFGLLYRAVELTGNLGVCRIQESSPGDRKYDEGVVFLMSAMEDAKIYTTEAPQRCKIHEERVILVHLPHSYYQGTRDTSGP</sequence>
<gene>
    <name evidence="1" type="ORF">F5891DRAFT_157954</name>
</gene>
<evidence type="ECO:0000313" key="2">
    <source>
        <dbReference type="Proteomes" id="UP001195769"/>
    </source>
</evidence>
<dbReference type="SUPFAM" id="SSF55874">
    <property type="entry name" value="ATPase domain of HSP90 chaperone/DNA topoisomerase II/histidine kinase"/>
    <property type="match status" value="1"/>
</dbReference>
<reference evidence="1" key="1">
    <citation type="journal article" date="2020" name="New Phytol.">
        <title>Comparative genomics reveals dynamic genome evolution in host specialist ectomycorrhizal fungi.</title>
        <authorList>
            <person name="Lofgren L.A."/>
            <person name="Nguyen N.H."/>
            <person name="Vilgalys R."/>
            <person name="Ruytinx J."/>
            <person name="Liao H.L."/>
            <person name="Branco S."/>
            <person name="Kuo A."/>
            <person name="LaButti K."/>
            <person name="Lipzen A."/>
            <person name="Andreopoulos W."/>
            <person name="Pangilinan J."/>
            <person name="Riley R."/>
            <person name="Hundley H."/>
            <person name="Na H."/>
            <person name="Barry K."/>
            <person name="Grigoriev I.V."/>
            <person name="Stajich J.E."/>
            <person name="Kennedy P.G."/>
        </authorList>
    </citation>
    <scope>NUCLEOTIDE SEQUENCE</scope>
    <source>
        <strain evidence="1">FC203</strain>
    </source>
</reference>
<dbReference type="GeneID" id="64665006"/>
<dbReference type="AlphaFoldDB" id="A0AAD4EAD7"/>
<dbReference type="RefSeq" id="XP_041227871.1">
    <property type="nucleotide sequence ID" value="XM_041370708.1"/>
</dbReference>
<accession>A0AAD4EAD7</accession>
<evidence type="ECO:0000313" key="1">
    <source>
        <dbReference type="EMBL" id="KAG1902296.1"/>
    </source>
</evidence>
<dbReference type="InterPro" id="IPR036890">
    <property type="entry name" value="HATPase_C_sf"/>
</dbReference>
<keyword evidence="2" id="KW-1185">Reference proteome</keyword>
<organism evidence="1 2">
    <name type="scientific">Suillus fuscotomentosus</name>
    <dbReference type="NCBI Taxonomy" id="1912939"/>
    <lineage>
        <taxon>Eukaryota</taxon>
        <taxon>Fungi</taxon>
        <taxon>Dikarya</taxon>
        <taxon>Basidiomycota</taxon>
        <taxon>Agaricomycotina</taxon>
        <taxon>Agaricomycetes</taxon>
        <taxon>Agaricomycetidae</taxon>
        <taxon>Boletales</taxon>
        <taxon>Suillineae</taxon>
        <taxon>Suillaceae</taxon>
        <taxon>Suillus</taxon>
    </lineage>
</organism>
<protein>
    <submittedName>
        <fullName evidence="1">Uncharacterized protein</fullName>
    </submittedName>
</protein>
<proteinExistence type="predicted"/>
<comment type="caution">
    <text evidence="1">The sequence shown here is derived from an EMBL/GenBank/DDBJ whole genome shotgun (WGS) entry which is preliminary data.</text>
</comment>
<dbReference type="EMBL" id="JABBWK010000017">
    <property type="protein sequence ID" value="KAG1902296.1"/>
    <property type="molecule type" value="Genomic_DNA"/>
</dbReference>